<feature type="active site" description="Proton donor/acceptor" evidence="2">
    <location>
        <position position="139"/>
    </location>
</feature>
<keyword evidence="1" id="KW-0378">Hydrolase</keyword>
<dbReference type="Gene3D" id="2.40.260.10">
    <property type="entry name" value="Sortase"/>
    <property type="match status" value="1"/>
</dbReference>
<dbReference type="AlphaFoldDB" id="A0A2T0B582"/>
<dbReference type="RefSeq" id="WP_106063234.1">
    <property type="nucleotide sequence ID" value="NZ_PVXO01000032.1"/>
</dbReference>
<feature type="compositionally biased region" description="Basic and acidic residues" evidence="3">
    <location>
        <begin position="63"/>
        <end position="81"/>
    </location>
</feature>
<dbReference type="Pfam" id="PF04203">
    <property type="entry name" value="Sortase"/>
    <property type="match status" value="1"/>
</dbReference>
<dbReference type="OrthoDB" id="154054at2"/>
<feature type="region of interest" description="Disordered" evidence="3">
    <location>
        <begin position="56"/>
        <end position="81"/>
    </location>
</feature>
<sequence length="220" mass="24886">MKRRVISTLTIIIGLVLLVYPKVSEVYNNYQQKKIVKEWQQSLGSSEEIMDNGVGSILPGSLESDKDSGDEEEKNRKNEKKLTEGYTKKNIKGMLKIEKINLNLPILSGAIEENLKISVASIEHTGNAGEFGNYAIAGHRSRTYGRNFNRLEEVEIGDIIEVDKGEKIYKYTVVEKLFVKPEETWVLNNNKNIKGITLVTCHPMVDNPTHRLIIKGKILD</sequence>
<reference evidence="4 5" key="1">
    <citation type="submission" date="2018-03" db="EMBL/GenBank/DDBJ databases">
        <title>Genome sequence of Clostridium liquoris DSM 100320.</title>
        <authorList>
            <person name="Poehlein A."/>
            <person name="Daniel R."/>
        </authorList>
    </citation>
    <scope>NUCLEOTIDE SEQUENCE [LARGE SCALE GENOMIC DNA]</scope>
    <source>
        <strain evidence="4 5">DSM 100320</strain>
    </source>
</reference>
<dbReference type="InterPro" id="IPR005754">
    <property type="entry name" value="Sortase"/>
</dbReference>
<comment type="caution">
    <text evidence="4">The sequence shown here is derived from an EMBL/GenBank/DDBJ whole genome shotgun (WGS) entry which is preliminary data.</text>
</comment>
<evidence type="ECO:0000256" key="3">
    <source>
        <dbReference type="SAM" id="MobiDB-lite"/>
    </source>
</evidence>
<dbReference type="EMBL" id="PVXO01000032">
    <property type="protein sequence ID" value="PRR79051.1"/>
    <property type="molecule type" value="Genomic_DNA"/>
</dbReference>
<dbReference type="InterPro" id="IPR042000">
    <property type="entry name" value="Sortase_D_2"/>
</dbReference>
<name>A0A2T0B582_9CLOT</name>
<dbReference type="GO" id="GO:0016787">
    <property type="term" value="F:hydrolase activity"/>
    <property type="evidence" value="ECO:0007669"/>
    <property type="project" value="UniProtKB-KW"/>
</dbReference>
<keyword evidence="5" id="KW-1185">Reference proteome</keyword>
<dbReference type="CDD" id="cd06166">
    <property type="entry name" value="Sortase_D_2"/>
    <property type="match status" value="1"/>
</dbReference>
<proteinExistence type="predicted"/>
<gene>
    <name evidence="4" type="ORF">CLLI_10920</name>
</gene>
<dbReference type="NCBIfam" id="TIGR01076">
    <property type="entry name" value="sortase_fam"/>
    <property type="match status" value="1"/>
</dbReference>
<evidence type="ECO:0000313" key="4">
    <source>
        <dbReference type="EMBL" id="PRR79051.1"/>
    </source>
</evidence>
<protein>
    <submittedName>
        <fullName evidence="4">Sortase family protein</fullName>
    </submittedName>
</protein>
<organism evidence="4 5">
    <name type="scientific">Clostridium liquoris</name>
    <dbReference type="NCBI Taxonomy" id="1289519"/>
    <lineage>
        <taxon>Bacteria</taxon>
        <taxon>Bacillati</taxon>
        <taxon>Bacillota</taxon>
        <taxon>Clostridia</taxon>
        <taxon>Eubacteriales</taxon>
        <taxon>Clostridiaceae</taxon>
        <taxon>Clostridium</taxon>
    </lineage>
</organism>
<feature type="active site" description="Acyl-thioester intermediate" evidence="2">
    <location>
        <position position="201"/>
    </location>
</feature>
<evidence type="ECO:0000313" key="5">
    <source>
        <dbReference type="Proteomes" id="UP000239706"/>
    </source>
</evidence>
<dbReference type="InterPro" id="IPR023365">
    <property type="entry name" value="Sortase_dom-sf"/>
</dbReference>
<evidence type="ECO:0000256" key="2">
    <source>
        <dbReference type="PIRSR" id="PIRSR605754-1"/>
    </source>
</evidence>
<evidence type="ECO:0000256" key="1">
    <source>
        <dbReference type="ARBA" id="ARBA00022801"/>
    </source>
</evidence>
<dbReference type="Proteomes" id="UP000239706">
    <property type="component" value="Unassembled WGS sequence"/>
</dbReference>
<accession>A0A2T0B582</accession>
<dbReference type="SUPFAM" id="SSF63817">
    <property type="entry name" value="Sortase"/>
    <property type="match status" value="1"/>
</dbReference>